<dbReference type="InterPro" id="IPR002571">
    <property type="entry name" value="HrcA"/>
</dbReference>
<accession>A0A7Z7K7G5</accession>
<dbReference type="InterPro" id="IPR005104">
    <property type="entry name" value="WHTH_HrcA_DNA-bd"/>
</dbReference>
<dbReference type="InterPro" id="IPR036390">
    <property type="entry name" value="WH_DNA-bd_sf"/>
</dbReference>
<dbReference type="SUPFAM" id="SSF55781">
    <property type="entry name" value="GAF domain-like"/>
    <property type="match status" value="1"/>
</dbReference>
<dbReference type="GO" id="GO:0003677">
    <property type="term" value="F:DNA binding"/>
    <property type="evidence" value="ECO:0007669"/>
    <property type="project" value="InterPro"/>
</dbReference>
<dbReference type="NCBIfam" id="TIGR00331">
    <property type="entry name" value="hrcA"/>
    <property type="match status" value="1"/>
</dbReference>
<evidence type="ECO:0000259" key="6">
    <source>
        <dbReference type="Pfam" id="PF01628"/>
    </source>
</evidence>
<keyword evidence="3 5" id="KW-0346">Stress response</keyword>
<dbReference type="InterPro" id="IPR029016">
    <property type="entry name" value="GAF-like_dom_sf"/>
</dbReference>
<evidence type="ECO:0000256" key="1">
    <source>
        <dbReference type="ARBA" id="ARBA00022491"/>
    </source>
</evidence>
<dbReference type="Pfam" id="PF01628">
    <property type="entry name" value="HrcA"/>
    <property type="match status" value="1"/>
</dbReference>
<comment type="similarity">
    <text evidence="5">Belongs to the HrcA family.</text>
</comment>
<dbReference type="AlphaFoldDB" id="A0A7Z7K7G5"/>
<evidence type="ECO:0000256" key="5">
    <source>
        <dbReference type="HAMAP-Rule" id="MF_00081"/>
    </source>
</evidence>
<dbReference type="Gene3D" id="3.30.390.60">
    <property type="entry name" value="Heat-inducible transcription repressor hrca homolog, domain 3"/>
    <property type="match status" value="1"/>
</dbReference>
<dbReference type="PANTHER" id="PTHR34824">
    <property type="entry name" value="HEAT-INDUCIBLE TRANSCRIPTION REPRESSOR HRCA"/>
    <property type="match status" value="1"/>
</dbReference>
<name>A0A7Z7K7G5_STRAG</name>
<comment type="caution">
    <text evidence="8">The sequence shown here is derived from an EMBL/GenBank/DDBJ whole genome shotgun (WGS) entry which is preliminary data.</text>
</comment>
<dbReference type="InterPro" id="IPR023120">
    <property type="entry name" value="WHTH_transcript_rep_HrcA_IDD"/>
</dbReference>
<dbReference type="HAMAP" id="MF_00081">
    <property type="entry name" value="HrcA"/>
    <property type="match status" value="1"/>
</dbReference>
<keyword evidence="2 5" id="KW-0805">Transcription regulation</keyword>
<reference evidence="8 9" key="1">
    <citation type="submission" date="2018-06" db="EMBL/GenBank/DDBJ databases">
        <authorList>
            <consortium name="Pathogen Informatics"/>
            <person name="Doyle S."/>
        </authorList>
    </citation>
    <scope>NUCLEOTIDE SEQUENCE [LARGE SCALE GENOMIC DNA]</scope>
    <source>
        <strain evidence="8 9">NCTC8181</strain>
    </source>
</reference>
<sequence length="360" mass="40838">MCKSANFRKAERGDVFVITQRQNDILNLIVELFTQTHEPVGSKALQRTIDSSSATIRNDMAKLEKLGLLEKAHTSSGRMPSPAGFKYFVEHSLRLDSIDEQDIYHVIKAFDFEAFKLEDMLQKASHILSEMTGYTSVILDVEPARQRLTGFDVVQLSNHDALAVMTLDESRPVTVQFAIPRNFLTRDLIAFKAIVEERLLDGSVMDIHYKLRTEIPQIVQKYFVTTDNVLQLFDYVFSELFLETVFVAGKVNSLTYSDLSTYQFLDNEQQVAISLRQSLKEGEMASVQVADSQEAALADVSVLTHKFLIPYRGFGLLSLIGPIDMDYRRSVSLVNIIGKVLAAKLGDYYRYLNSNHYEVH</sequence>
<dbReference type="Gene3D" id="1.10.10.10">
    <property type="entry name" value="Winged helix-like DNA-binding domain superfamily/Winged helix DNA-binding domain"/>
    <property type="match status" value="1"/>
</dbReference>
<dbReference type="GO" id="GO:0045892">
    <property type="term" value="P:negative regulation of DNA-templated transcription"/>
    <property type="evidence" value="ECO:0007669"/>
    <property type="project" value="UniProtKB-UniRule"/>
</dbReference>
<dbReference type="EMBL" id="UAVB01000001">
    <property type="protein sequence ID" value="SQA18004.1"/>
    <property type="molecule type" value="Genomic_DNA"/>
</dbReference>
<dbReference type="PIRSF" id="PIRSF005485">
    <property type="entry name" value="HrcA"/>
    <property type="match status" value="1"/>
</dbReference>
<evidence type="ECO:0000313" key="8">
    <source>
        <dbReference type="EMBL" id="SQA18004.1"/>
    </source>
</evidence>
<protein>
    <recommendedName>
        <fullName evidence="5">Heat-inducible transcription repressor HrcA</fullName>
    </recommendedName>
</protein>
<keyword evidence="1 5" id="KW-0678">Repressor</keyword>
<organism evidence="8 9">
    <name type="scientific">Streptococcus agalactiae</name>
    <dbReference type="NCBI Taxonomy" id="1311"/>
    <lineage>
        <taxon>Bacteria</taxon>
        <taxon>Bacillati</taxon>
        <taxon>Bacillota</taxon>
        <taxon>Bacilli</taxon>
        <taxon>Lactobacillales</taxon>
        <taxon>Streptococcaceae</taxon>
        <taxon>Streptococcus</taxon>
    </lineage>
</organism>
<evidence type="ECO:0000256" key="3">
    <source>
        <dbReference type="ARBA" id="ARBA00023016"/>
    </source>
</evidence>
<gene>
    <name evidence="5 8" type="primary">hrcA</name>
    <name evidence="8" type="ORF">NCTC8181_00990</name>
</gene>
<feature type="domain" description="Heat-inducible transcription repressor HrcA C-terminal" evidence="6">
    <location>
        <begin position="118"/>
        <end position="331"/>
    </location>
</feature>
<dbReference type="Proteomes" id="UP000250200">
    <property type="component" value="Unassembled WGS sequence"/>
</dbReference>
<dbReference type="PANTHER" id="PTHR34824:SF1">
    <property type="entry name" value="HEAT-INDUCIBLE TRANSCRIPTION REPRESSOR HRCA"/>
    <property type="match status" value="1"/>
</dbReference>
<evidence type="ECO:0000256" key="4">
    <source>
        <dbReference type="ARBA" id="ARBA00023163"/>
    </source>
</evidence>
<comment type="function">
    <text evidence="5">Negative regulator of class I heat shock genes (grpE-dnaK-dnaJ and groELS operons). Prevents heat-shock induction of these operons.</text>
</comment>
<dbReference type="InterPro" id="IPR036388">
    <property type="entry name" value="WH-like_DNA-bd_sf"/>
</dbReference>
<proteinExistence type="inferred from homology"/>
<dbReference type="SUPFAM" id="SSF46785">
    <property type="entry name" value="Winged helix' DNA-binding domain"/>
    <property type="match status" value="1"/>
</dbReference>
<evidence type="ECO:0000256" key="2">
    <source>
        <dbReference type="ARBA" id="ARBA00023015"/>
    </source>
</evidence>
<keyword evidence="4 5" id="KW-0804">Transcription</keyword>
<feature type="domain" description="Winged helix-turn-helix transcription repressor HrcA DNA-binding" evidence="7">
    <location>
        <begin position="18"/>
        <end position="72"/>
    </location>
</feature>
<dbReference type="Pfam" id="PF03444">
    <property type="entry name" value="WHD_HrcA"/>
    <property type="match status" value="1"/>
</dbReference>
<dbReference type="Gene3D" id="3.30.450.40">
    <property type="match status" value="1"/>
</dbReference>
<evidence type="ECO:0000313" key="9">
    <source>
        <dbReference type="Proteomes" id="UP000250200"/>
    </source>
</evidence>
<evidence type="ECO:0000259" key="7">
    <source>
        <dbReference type="Pfam" id="PF03444"/>
    </source>
</evidence>
<dbReference type="InterPro" id="IPR021153">
    <property type="entry name" value="HrcA_C"/>
</dbReference>